<evidence type="ECO:0000256" key="1">
    <source>
        <dbReference type="SAM" id="MobiDB-lite"/>
    </source>
</evidence>
<evidence type="ECO:0000313" key="2">
    <source>
        <dbReference type="EMBL" id="QHT98561.1"/>
    </source>
</evidence>
<accession>A0A6C0IYY9</accession>
<reference evidence="2" key="1">
    <citation type="journal article" date="2020" name="Nature">
        <title>Giant virus diversity and host interactions through global metagenomics.</title>
        <authorList>
            <person name="Schulz F."/>
            <person name="Roux S."/>
            <person name="Paez-Espino D."/>
            <person name="Jungbluth S."/>
            <person name="Walsh D.A."/>
            <person name="Denef V.J."/>
            <person name="McMahon K.D."/>
            <person name="Konstantinidis K.T."/>
            <person name="Eloe-Fadrosh E.A."/>
            <person name="Kyrpides N.C."/>
            <person name="Woyke T."/>
        </authorList>
    </citation>
    <scope>NUCLEOTIDE SEQUENCE</scope>
    <source>
        <strain evidence="2">GVMAG-M-3300025676-16</strain>
    </source>
</reference>
<feature type="region of interest" description="Disordered" evidence="1">
    <location>
        <begin position="182"/>
        <end position="237"/>
    </location>
</feature>
<feature type="compositionally biased region" description="Basic residues" evidence="1">
    <location>
        <begin position="227"/>
        <end position="237"/>
    </location>
</feature>
<feature type="compositionally biased region" description="Polar residues" evidence="1">
    <location>
        <begin position="1"/>
        <end position="10"/>
    </location>
</feature>
<organism evidence="2">
    <name type="scientific">viral metagenome</name>
    <dbReference type="NCBI Taxonomy" id="1070528"/>
    <lineage>
        <taxon>unclassified sequences</taxon>
        <taxon>metagenomes</taxon>
        <taxon>organismal metagenomes</taxon>
    </lineage>
</organism>
<protein>
    <submittedName>
        <fullName evidence="2">Uncharacterized protein</fullName>
    </submittedName>
</protein>
<proteinExistence type="predicted"/>
<feature type="region of interest" description="Disordered" evidence="1">
    <location>
        <begin position="1"/>
        <end position="50"/>
    </location>
</feature>
<dbReference type="EMBL" id="MN740294">
    <property type="protein sequence ID" value="QHT98561.1"/>
    <property type="molecule type" value="Genomic_DNA"/>
</dbReference>
<feature type="compositionally biased region" description="Acidic residues" evidence="1">
    <location>
        <begin position="191"/>
        <end position="202"/>
    </location>
</feature>
<feature type="compositionally biased region" description="Basic and acidic residues" evidence="1">
    <location>
        <begin position="13"/>
        <end position="50"/>
    </location>
</feature>
<dbReference type="AlphaFoldDB" id="A0A6C0IYY9"/>
<name>A0A6C0IYY9_9ZZZZ</name>
<sequence length="237" mass="27638">MTSKSPSSNDLLLKQEKEKDSSDLNDKNQEVTENKSDKNQEVTKNKSDEPSHIMTGDYAVLMETNGKECESWYYFIRCENNWEELKHLQEQLEQIDWYILDDLSTFDLDLEHLVDAKTAKQMTKLELNSYAFHRKFDGKLEKVDFKLKKKDIKNNDRAMGKVFDLIGYGLIEDFISDEDIDPEDLCSQSESETDTEDESDSSSDEKTPRKTKLPAALMNAELPNWVKAKRKHRNKHK</sequence>